<proteinExistence type="predicted"/>
<dbReference type="Proteomes" id="UP000244803">
    <property type="component" value="Chromosome 1"/>
</dbReference>
<accession>A0A976QPZ6</accession>
<sequence>MIYFIFLTLISNVLNNNGFLMNSHAHLRLNSMLNMSWAYPLFDDSPNKPIRRKINQAFERGPIRTNVSLTYEYANRLAQNMFHVPGVGELPYNTEEGLGDSEDIHTSPETACGGVDIDENEFNKIRNVYKVFNDNNYGVIKIIGAKMRHFSFLYLGPIEKKYGIKCYLRYLINRVYPGSKVTVLTQESHDRSPIRKGVYPGLFSKQKRLMISGRDFWESYEDGLPTEGSLPQKLDMLI</sequence>
<organism evidence="1 2">
    <name type="scientific">Theileria orientalis</name>
    <dbReference type="NCBI Taxonomy" id="68886"/>
    <lineage>
        <taxon>Eukaryota</taxon>
        <taxon>Sar</taxon>
        <taxon>Alveolata</taxon>
        <taxon>Apicomplexa</taxon>
        <taxon>Aconoidasida</taxon>
        <taxon>Piroplasmida</taxon>
        <taxon>Theileriidae</taxon>
        <taxon>Theileria</taxon>
    </lineage>
</organism>
<evidence type="ECO:0000313" key="2">
    <source>
        <dbReference type="Proteomes" id="UP000244803"/>
    </source>
</evidence>
<dbReference type="OrthoDB" id="332524at2759"/>
<reference evidence="1" key="1">
    <citation type="submission" date="2022-07" db="EMBL/GenBank/DDBJ databases">
        <title>Evaluation of T. orientalis genome assembly methods using nanopore sequencing and analysis of variation between genomes.</title>
        <authorList>
            <person name="Yam J."/>
            <person name="Micallef M.L."/>
            <person name="Liu M."/>
            <person name="Djordjevic S.P."/>
            <person name="Bogema D.R."/>
            <person name="Jenkins C."/>
        </authorList>
    </citation>
    <scope>NUCLEOTIDE SEQUENCE</scope>
    <source>
        <strain evidence="1">Fish Creek</strain>
    </source>
</reference>
<dbReference type="AlphaFoldDB" id="A0A976QPZ6"/>
<evidence type="ECO:0000313" key="1">
    <source>
        <dbReference type="EMBL" id="UKJ88312.2"/>
    </source>
</evidence>
<dbReference type="EMBL" id="CP056065">
    <property type="protein sequence ID" value="UKJ88312.2"/>
    <property type="molecule type" value="Genomic_DNA"/>
</dbReference>
<name>A0A976QPZ6_THEOR</name>
<protein>
    <submittedName>
        <fullName evidence="1">Uncharacterized protein</fullName>
    </submittedName>
</protein>
<gene>
    <name evidence="1" type="ORF">MACJ_000756</name>
</gene>